<accession>A0A4C1WLW3</accession>
<name>A0A4C1WLW3_EUMVA</name>
<reference evidence="1 2" key="1">
    <citation type="journal article" date="2019" name="Commun. Biol.">
        <title>The bagworm genome reveals a unique fibroin gene that provides high tensile strength.</title>
        <authorList>
            <person name="Kono N."/>
            <person name="Nakamura H."/>
            <person name="Ohtoshi R."/>
            <person name="Tomita M."/>
            <person name="Numata K."/>
            <person name="Arakawa K."/>
        </authorList>
    </citation>
    <scope>NUCLEOTIDE SEQUENCE [LARGE SCALE GENOMIC DNA]</scope>
</reference>
<dbReference type="Proteomes" id="UP000299102">
    <property type="component" value="Unassembled WGS sequence"/>
</dbReference>
<dbReference type="AlphaFoldDB" id="A0A4C1WLW3"/>
<protein>
    <submittedName>
        <fullName evidence="1">Uncharacterized protein</fullName>
    </submittedName>
</protein>
<organism evidence="1 2">
    <name type="scientific">Eumeta variegata</name>
    <name type="common">Bagworm moth</name>
    <name type="synonym">Eumeta japonica</name>
    <dbReference type="NCBI Taxonomy" id="151549"/>
    <lineage>
        <taxon>Eukaryota</taxon>
        <taxon>Metazoa</taxon>
        <taxon>Ecdysozoa</taxon>
        <taxon>Arthropoda</taxon>
        <taxon>Hexapoda</taxon>
        <taxon>Insecta</taxon>
        <taxon>Pterygota</taxon>
        <taxon>Neoptera</taxon>
        <taxon>Endopterygota</taxon>
        <taxon>Lepidoptera</taxon>
        <taxon>Glossata</taxon>
        <taxon>Ditrysia</taxon>
        <taxon>Tineoidea</taxon>
        <taxon>Psychidae</taxon>
        <taxon>Oiketicinae</taxon>
        <taxon>Eumeta</taxon>
    </lineage>
</organism>
<comment type="caution">
    <text evidence="1">The sequence shown here is derived from an EMBL/GenBank/DDBJ whole genome shotgun (WGS) entry which is preliminary data.</text>
</comment>
<evidence type="ECO:0000313" key="2">
    <source>
        <dbReference type="Proteomes" id="UP000299102"/>
    </source>
</evidence>
<dbReference type="EMBL" id="BGZK01000603">
    <property type="protein sequence ID" value="GBP52446.1"/>
    <property type="molecule type" value="Genomic_DNA"/>
</dbReference>
<proteinExistence type="predicted"/>
<keyword evidence="2" id="KW-1185">Reference proteome</keyword>
<gene>
    <name evidence="1" type="ORF">EVAR_39905_1</name>
</gene>
<evidence type="ECO:0000313" key="1">
    <source>
        <dbReference type="EMBL" id="GBP52446.1"/>
    </source>
</evidence>
<sequence>MGPRSKSRMCRGIESGVVLGSELKTRPRSGLTATKPIDSKKIEGVQSMCMYSYSIWQYTKRAQYISERAKQPPPGQLVTIINETRYRVFCISSKALNPQTNRSISAFPSASAARVFCRRVILFMGL</sequence>